<dbReference type="SUPFAM" id="SSF51206">
    <property type="entry name" value="cAMP-binding domain-like"/>
    <property type="match status" value="1"/>
</dbReference>
<keyword evidence="6" id="KW-0472">Membrane</keyword>
<sequence>MRTDDLRSIPLFEGITDDQLAAVASRFTEVEVDTGTVLARRGDFGYHFFLVRSGLAVVAVDERVLTTLGPGDSFGEIGVLRRGKRTANVVAVTEMRLATMTIWDFNEITREVPEIVERARKVAEERLARG</sequence>
<keyword evidence="7" id="KW-1071">Ligand-gated ion channel</keyword>
<dbReference type="CDD" id="cd00038">
    <property type="entry name" value="CAP_ED"/>
    <property type="match status" value="1"/>
</dbReference>
<evidence type="ECO:0000256" key="3">
    <source>
        <dbReference type="ARBA" id="ARBA00022692"/>
    </source>
</evidence>
<dbReference type="Pfam" id="PF00027">
    <property type="entry name" value="cNMP_binding"/>
    <property type="match status" value="1"/>
</dbReference>
<keyword evidence="4" id="KW-1133">Transmembrane helix</keyword>
<dbReference type="PROSITE" id="PS00889">
    <property type="entry name" value="CNMP_BINDING_2"/>
    <property type="match status" value="1"/>
</dbReference>
<evidence type="ECO:0000256" key="6">
    <source>
        <dbReference type="ARBA" id="ARBA00023136"/>
    </source>
</evidence>
<dbReference type="InterPro" id="IPR000595">
    <property type="entry name" value="cNMP-bd_dom"/>
</dbReference>
<dbReference type="EMBL" id="BAAAQQ010000011">
    <property type="protein sequence ID" value="GAA2125241.1"/>
    <property type="molecule type" value="Genomic_DNA"/>
</dbReference>
<keyword evidence="3" id="KW-0812">Transmembrane</keyword>
<dbReference type="InterPro" id="IPR014710">
    <property type="entry name" value="RmlC-like_jellyroll"/>
</dbReference>
<dbReference type="SMART" id="SM00100">
    <property type="entry name" value="cNMP"/>
    <property type="match status" value="1"/>
</dbReference>
<protein>
    <recommendedName>
        <fullName evidence="9">Cyclic nucleotide-binding domain-containing protein</fullName>
    </recommendedName>
</protein>
<evidence type="ECO:0000256" key="4">
    <source>
        <dbReference type="ARBA" id="ARBA00022989"/>
    </source>
</evidence>
<evidence type="ECO:0000256" key="1">
    <source>
        <dbReference type="ARBA" id="ARBA00004141"/>
    </source>
</evidence>
<evidence type="ECO:0000259" key="9">
    <source>
        <dbReference type="PROSITE" id="PS50042"/>
    </source>
</evidence>
<organism evidence="10 11">
    <name type="scientific">Nocardioides bigeumensis</name>
    <dbReference type="NCBI Taxonomy" id="433657"/>
    <lineage>
        <taxon>Bacteria</taxon>
        <taxon>Bacillati</taxon>
        <taxon>Actinomycetota</taxon>
        <taxon>Actinomycetes</taxon>
        <taxon>Propionibacteriales</taxon>
        <taxon>Nocardioidaceae</taxon>
        <taxon>Nocardioides</taxon>
    </lineage>
</organism>
<reference evidence="11" key="1">
    <citation type="journal article" date="2019" name="Int. J. Syst. Evol. Microbiol.">
        <title>The Global Catalogue of Microorganisms (GCM) 10K type strain sequencing project: providing services to taxonomists for standard genome sequencing and annotation.</title>
        <authorList>
            <consortium name="The Broad Institute Genomics Platform"/>
            <consortium name="The Broad Institute Genome Sequencing Center for Infectious Disease"/>
            <person name="Wu L."/>
            <person name="Ma J."/>
        </authorList>
    </citation>
    <scope>NUCLEOTIDE SEQUENCE [LARGE SCALE GENOMIC DNA]</scope>
    <source>
        <strain evidence="11">JCM 16021</strain>
    </source>
</reference>
<keyword evidence="5" id="KW-0406">Ion transport</keyword>
<dbReference type="RefSeq" id="WP_344303835.1">
    <property type="nucleotide sequence ID" value="NZ_BAAAQQ010000011.1"/>
</dbReference>
<gene>
    <name evidence="10" type="ORF">GCM10009843_22730</name>
</gene>
<proteinExistence type="predicted"/>
<keyword evidence="11" id="KW-1185">Reference proteome</keyword>
<accession>A0ABP5K023</accession>
<comment type="subcellular location">
    <subcellularLocation>
        <location evidence="1">Membrane</location>
        <topology evidence="1">Multi-pass membrane protein</topology>
    </subcellularLocation>
</comment>
<dbReference type="PROSITE" id="PS50042">
    <property type="entry name" value="CNMP_BINDING_3"/>
    <property type="match status" value="1"/>
</dbReference>
<comment type="caution">
    <text evidence="10">The sequence shown here is derived from an EMBL/GenBank/DDBJ whole genome shotgun (WGS) entry which is preliminary data.</text>
</comment>
<dbReference type="Gene3D" id="2.60.120.10">
    <property type="entry name" value="Jelly Rolls"/>
    <property type="match status" value="1"/>
</dbReference>
<evidence type="ECO:0000313" key="10">
    <source>
        <dbReference type="EMBL" id="GAA2125241.1"/>
    </source>
</evidence>
<evidence type="ECO:0000256" key="2">
    <source>
        <dbReference type="ARBA" id="ARBA00022448"/>
    </source>
</evidence>
<keyword evidence="2" id="KW-0813">Transport</keyword>
<evidence type="ECO:0000256" key="8">
    <source>
        <dbReference type="ARBA" id="ARBA00023303"/>
    </source>
</evidence>
<keyword evidence="8" id="KW-0407">Ion channel</keyword>
<evidence type="ECO:0000256" key="5">
    <source>
        <dbReference type="ARBA" id="ARBA00023065"/>
    </source>
</evidence>
<dbReference type="PANTHER" id="PTHR45638">
    <property type="entry name" value="CYCLIC NUCLEOTIDE-GATED CATION CHANNEL SUBUNIT A"/>
    <property type="match status" value="1"/>
</dbReference>
<dbReference type="PANTHER" id="PTHR45638:SF11">
    <property type="entry name" value="CYCLIC NUCLEOTIDE-GATED CATION CHANNEL SUBUNIT A"/>
    <property type="match status" value="1"/>
</dbReference>
<dbReference type="InterPro" id="IPR018488">
    <property type="entry name" value="cNMP-bd_CS"/>
</dbReference>
<dbReference type="Proteomes" id="UP001500575">
    <property type="component" value="Unassembled WGS sequence"/>
</dbReference>
<name>A0ABP5K023_9ACTN</name>
<evidence type="ECO:0000256" key="7">
    <source>
        <dbReference type="ARBA" id="ARBA00023286"/>
    </source>
</evidence>
<dbReference type="InterPro" id="IPR018490">
    <property type="entry name" value="cNMP-bd_dom_sf"/>
</dbReference>
<dbReference type="InterPro" id="IPR050866">
    <property type="entry name" value="CNG_cation_channel"/>
</dbReference>
<feature type="domain" description="Cyclic nucleotide-binding" evidence="9">
    <location>
        <begin position="11"/>
        <end position="126"/>
    </location>
</feature>
<evidence type="ECO:0000313" key="11">
    <source>
        <dbReference type="Proteomes" id="UP001500575"/>
    </source>
</evidence>